<evidence type="ECO:0000259" key="8">
    <source>
        <dbReference type="PROSITE" id="PS51293"/>
    </source>
</evidence>
<dbReference type="STRING" id="670386.D3BM79"/>
<name>D3BM79_HETP5</name>
<evidence type="ECO:0000256" key="3">
    <source>
        <dbReference type="ARBA" id="ARBA00023125"/>
    </source>
</evidence>
<dbReference type="Pfam" id="PF24904">
    <property type="entry name" value="RVE6"/>
    <property type="match status" value="1"/>
</dbReference>
<keyword evidence="3" id="KW-0238">DNA-binding</keyword>
<dbReference type="PROSITE" id="PS51293">
    <property type="entry name" value="SANT"/>
    <property type="match status" value="1"/>
</dbReference>
<keyword evidence="5" id="KW-0539">Nucleus</keyword>
<evidence type="ECO:0000256" key="1">
    <source>
        <dbReference type="ARBA" id="ARBA00004123"/>
    </source>
</evidence>
<comment type="caution">
    <text evidence="10">The sequence shown here is derived from an EMBL/GenBank/DDBJ whole genome shotgun (WGS) entry which is preliminary data.</text>
</comment>
<feature type="domain" description="Myb-like" evidence="7">
    <location>
        <begin position="32"/>
        <end position="82"/>
    </location>
</feature>
<dbReference type="EMBL" id="ADBJ01000042">
    <property type="protein sequence ID" value="EFA77680.1"/>
    <property type="molecule type" value="Genomic_DNA"/>
</dbReference>
<feature type="region of interest" description="Disordered" evidence="6">
    <location>
        <begin position="88"/>
        <end position="120"/>
    </location>
</feature>
<keyword evidence="11" id="KW-1185">Reference proteome</keyword>
<protein>
    <submittedName>
        <fullName evidence="10">Myb domain-containing protein</fullName>
    </submittedName>
</protein>
<evidence type="ECO:0000256" key="2">
    <source>
        <dbReference type="ARBA" id="ARBA00023015"/>
    </source>
</evidence>
<evidence type="ECO:0000256" key="4">
    <source>
        <dbReference type="ARBA" id="ARBA00023163"/>
    </source>
</evidence>
<dbReference type="GO" id="GO:0003677">
    <property type="term" value="F:DNA binding"/>
    <property type="evidence" value="ECO:0007669"/>
    <property type="project" value="UniProtKB-KW"/>
</dbReference>
<dbReference type="PROSITE" id="PS50090">
    <property type="entry name" value="MYB_LIKE"/>
    <property type="match status" value="1"/>
</dbReference>
<dbReference type="CDD" id="cd00167">
    <property type="entry name" value="SANT"/>
    <property type="match status" value="1"/>
</dbReference>
<evidence type="ECO:0000256" key="5">
    <source>
        <dbReference type="ARBA" id="ARBA00023242"/>
    </source>
</evidence>
<dbReference type="FunFam" id="1.10.10.60:FF:000023">
    <property type="entry name" value="protein REVEILLE 6 isoform X1"/>
    <property type="match status" value="1"/>
</dbReference>
<dbReference type="InterPro" id="IPR017930">
    <property type="entry name" value="Myb_dom"/>
</dbReference>
<dbReference type="PANTHER" id="PTHR12802:SF155">
    <property type="entry name" value="DEUBIQUITINASE MYSM1"/>
    <property type="match status" value="1"/>
</dbReference>
<dbReference type="Pfam" id="PF00249">
    <property type="entry name" value="Myb_DNA-binding"/>
    <property type="match status" value="1"/>
</dbReference>
<accession>D3BM79</accession>
<dbReference type="GO" id="GO:0010468">
    <property type="term" value="P:regulation of gene expression"/>
    <property type="evidence" value="ECO:0007669"/>
    <property type="project" value="UniProtKB-ARBA"/>
</dbReference>
<dbReference type="GeneID" id="31367756"/>
<dbReference type="PANTHER" id="PTHR12802">
    <property type="entry name" value="SWI/SNF COMPLEX-RELATED"/>
    <property type="match status" value="1"/>
</dbReference>
<evidence type="ECO:0000313" key="11">
    <source>
        <dbReference type="Proteomes" id="UP000001396"/>
    </source>
</evidence>
<reference evidence="10 11" key="1">
    <citation type="journal article" date="2011" name="Genome Res.">
        <title>Phylogeny-wide analysis of social amoeba genomes highlights ancient origins for complex intercellular communication.</title>
        <authorList>
            <person name="Heidel A.J."/>
            <person name="Lawal H.M."/>
            <person name="Felder M."/>
            <person name="Schilde C."/>
            <person name="Helps N.R."/>
            <person name="Tunggal B."/>
            <person name="Rivero F."/>
            <person name="John U."/>
            <person name="Schleicher M."/>
            <person name="Eichinger L."/>
            <person name="Platzer M."/>
            <person name="Noegel A.A."/>
            <person name="Schaap P."/>
            <person name="Gloeckner G."/>
        </authorList>
    </citation>
    <scope>NUCLEOTIDE SEQUENCE [LARGE SCALE GENOMIC DNA]</scope>
    <source>
        <strain evidence="11">ATCC 26659 / Pp 5 / PN500</strain>
    </source>
</reference>
<feature type="domain" description="HTH myb-type" evidence="9">
    <location>
        <begin position="32"/>
        <end position="86"/>
    </location>
</feature>
<proteinExistence type="predicted"/>
<comment type="subcellular location">
    <subcellularLocation>
        <location evidence="1">Nucleus</location>
    </subcellularLocation>
</comment>
<feature type="domain" description="SANT" evidence="8">
    <location>
        <begin position="35"/>
        <end position="86"/>
    </location>
</feature>
<gene>
    <name evidence="10" type="primary">mybG</name>
    <name evidence="10" type="ORF">PPL_12289</name>
</gene>
<dbReference type="InterPro" id="IPR017884">
    <property type="entry name" value="SANT_dom"/>
</dbReference>
<keyword evidence="4" id="KW-0804">Transcription</keyword>
<keyword evidence="2" id="KW-0805">Transcription regulation</keyword>
<evidence type="ECO:0000259" key="7">
    <source>
        <dbReference type="PROSITE" id="PS50090"/>
    </source>
</evidence>
<dbReference type="PROSITE" id="PS51294">
    <property type="entry name" value="HTH_MYB"/>
    <property type="match status" value="1"/>
</dbReference>
<dbReference type="NCBIfam" id="TIGR01557">
    <property type="entry name" value="myb_SHAQKYF"/>
    <property type="match status" value="1"/>
</dbReference>
<dbReference type="SUPFAM" id="SSF46689">
    <property type="entry name" value="Homeodomain-like"/>
    <property type="match status" value="1"/>
</dbReference>
<dbReference type="Gene3D" id="1.10.10.60">
    <property type="entry name" value="Homeodomain-like"/>
    <property type="match status" value="1"/>
</dbReference>
<dbReference type="RefSeq" id="XP_020429808.1">
    <property type="nucleotide sequence ID" value="XM_020583027.1"/>
</dbReference>
<dbReference type="InterPro" id="IPR001005">
    <property type="entry name" value="SANT/Myb"/>
</dbReference>
<dbReference type="AlphaFoldDB" id="D3BM79"/>
<evidence type="ECO:0000256" key="6">
    <source>
        <dbReference type="SAM" id="MobiDB-lite"/>
    </source>
</evidence>
<dbReference type="Proteomes" id="UP000001396">
    <property type="component" value="Unassembled WGS sequence"/>
</dbReference>
<organism evidence="10 11">
    <name type="scientific">Heterostelium pallidum (strain ATCC 26659 / Pp 5 / PN500)</name>
    <name type="common">Cellular slime mold</name>
    <name type="synonym">Polysphondylium pallidum</name>
    <dbReference type="NCBI Taxonomy" id="670386"/>
    <lineage>
        <taxon>Eukaryota</taxon>
        <taxon>Amoebozoa</taxon>
        <taxon>Evosea</taxon>
        <taxon>Eumycetozoa</taxon>
        <taxon>Dictyostelia</taxon>
        <taxon>Acytosteliales</taxon>
        <taxon>Acytosteliaceae</taxon>
        <taxon>Heterostelium</taxon>
    </lineage>
</organism>
<dbReference type="GO" id="GO:0005634">
    <property type="term" value="C:nucleus"/>
    <property type="evidence" value="ECO:0007669"/>
    <property type="project" value="UniProtKB-SubCell"/>
</dbReference>
<dbReference type="InterPro" id="IPR009057">
    <property type="entry name" value="Homeodomain-like_sf"/>
</dbReference>
<evidence type="ECO:0000313" key="10">
    <source>
        <dbReference type="EMBL" id="EFA77680.1"/>
    </source>
</evidence>
<sequence>MSFNQMVPNQPLNPTQLLQQQAMNPKSRKPYTITKQRENWTEEEHAKFLEALTLFGRDWKKIEGFVGTKTVIQIRSHAQKYFIKVTKNNTGENIPPPRPKRKSVQPYPQKARNDPSLGMLTDSLSNNPFLNSASFVNWMSYRGLMPSMDNSSGGAMPLNSMDSHRQQLEQLNQAQQYIQSAMSAAQNANRNAGSTANSMSSSSGNINITPNYPKIYNFLSALFDSNNSSYTDTLNELSQIDRETMQLLMHNLAINLANQQYRDQHQSLLDQCRSMKREDEEEIISSPIISPRNPGSASDFCDTLDSLGFNMQSANNIFSLQSTQPTNFNLNPLSHSTPNLNMNSLMSLNTNNNLLLGQQNKFMNTAQPSFS</sequence>
<dbReference type="OMA" id="QRENWTD"/>
<dbReference type="SMART" id="SM00717">
    <property type="entry name" value="SANT"/>
    <property type="match status" value="1"/>
</dbReference>
<dbReference type="InterPro" id="IPR006447">
    <property type="entry name" value="Myb_dom_plants"/>
</dbReference>
<dbReference type="InParanoid" id="D3BM79"/>
<evidence type="ECO:0000259" key="9">
    <source>
        <dbReference type="PROSITE" id="PS51294"/>
    </source>
</evidence>